<keyword evidence="2" id="KW-1185">Reference proteome</keyword>
<protein>
    <submittedName>
        <fullName evidence="1">Uncharacterized protein</fullName>
    </submittedName>
</protein>
<proteinExistence type="predicted"/>
<evidence type="ECO:0000313" key="1">
    <source>
        <dbReference type="EMBL" id="MCF2531178.1"/>
    </source>
</evidence>
<dbReference type="Proteomes" id="UP001165378">
    <property type="component" value="Unassembled WGS sequence"/>
</dbReference>
<name>A0AA41U1W8_9ACTN</name>
<dbReference type="EMBL" id="JAKFHA010000021">
    <property type="protein sequence ID" value="MCF2531178.1"/>
    <property type="molecule type" value="Genomic_DNA"/>
</dbReference>
<accession>A0AA41U1W8</accession>
<dbReference type="AlphaFoldDB" id="A0AA41U1W8"/>
<reference evidence="1" key="1">
    <citation type="submission" date="2022-01" db="EMBL/GenBank/DDBJ databases">
        <title>Genome-Based Taxonomic Classification of the Phylum Actinobacteria.</title>
        <authorList>
            <person name="Gao Y."/>
        </authorList>
    </citation>
    <scope>NUCLEOTIDE SEQUENCE</scope>
    <source>
        <strain evidence="1">KLBMP 8922</strain>
    </source>
</reference>
<evidence type="ECO:0000313" key="2">
    <source>
        <dbReference type="Proteomes" id="UP001165378"/>
    </source>
</evidence>
<organism evidence="1 2">
    <name type="scientific">Yinghuangia soli</name>
    <dbReference type="NCBI Taxonomy" id="2908204"/>
    <lineage>
        <taxon>Bacteria</taxon>
        <taxon>Bacillati</taxon>
        <taxon>Actinomycetota</taxon>
        <taxon>Actinomycetes</taxon>
        <taxon>Kitasatosporales</taxon>
        <taxon>Streptomycetaceae</taxon>
        <taxon>Yinghuangia</taxon>
    </lineage>
</organism>
<comment type="caution">
    <text evidence="1">The sequence shown here is derived from an EMBL/GenBank/DDBJ whole genome shotgun (WGS) entry which is preliminary data.</text>
</comment>
<dbReference type="RefSeq" id="WP_235055844.1">
    <property type="nucleotide sequence ID" value="NZ_JAKFHA010000021.1"/>
</dbReference>
<gene>
    <name evidence="1" type="ORF">LZ495_28720</name>
</gene>
<sequence length="81" mass="9173">MKIDLREAVETAETLLAELRKWDGHETNDTKSRAATRERTELTRTLLYLSHLANKVGVEVMDEYHAYKARGDSPLNEADGA</sequence>